<dbReference type="GO" id="GO:0000166">
    <property type="term" value="F:nucleotide binding"/>
    <property type="evidence" value="ECO:0007669"/>
    <property type="project" value="InterPro"/>
</dbReference>
<dbReference type="Pfam" id="PF22725">
    <property type="entry name" value="GFO_IDH_MocA_C3"/>
    <property type="match status" value="1"/>
</dbReference>
<dbReference type="InterPro" id="IPR055170">
    <property type="entry name" value="GFO_IDH_MocA-like_dom"/>
</dbReference>
<dbReference type="InterPro" id="IPR000683">
    <property type="entry name" value="Gfo/Idh/MocA-like_OxRdtase_N"/>
</dbReference>
<evidence type="ECO:0000256" key="1">
    <source>
        <dbReference type="ARBA" id="ARBA00010928"/>
    </source>
</evidence>
<name>A0A6B0Z170_9CHLR</name>
<gene>
    <name evidence="5" type="ORF">F4Y42_19520</name>
</gene>
<accession>A0A6B0Z170</accession>
<evidence type="ECO:0000259" key="4">
    <source>
        <dbReference type="Pfam" id="PF22725"/>
    </source>
</evidence>
<proteinExistence type="inferred from homology"/>
<reference evidence="5" key="1">
    <citation type="submission" date="2019-09" db="EMBL/GenBank/DDBJ databases">
        <title>Characterisation of the sponge microbiome using genome-centric metagenomics.</title>
        <authorList>
            <person name="Engelberts J.P."/>
            <person name="Robbins S.J."/>
            <person name="De Goeij J.M."/>
            <person name="Aranda M."/>
            <person name="Bell S.C."/>
            <person name="Webster N.S."/>
        </authorList>
    </citation>
    <scope>NUCLEOTIDE SEQUENCE</scope>
    <source>
        <strain evidence="5">SB0664_bin_27</strain>
    </source>
</reference>
<dbReference type="Gene3D" id="3.40.50.720">
    <property type="entry name" value="NAD(P)-binding Rossmann-like Domain"/>
    <property type="match status" value="1"/>
</dbReference>
<comment type="similarity">
    <text evidence="1">Belongs to the Gfo/Idh/MocA family.</text>
</comment>
<organism evidence="5">
    <name type="scientific">Caldilineaceae bacterium SB0664_bin_27</name>
    <dbReference type="NCBI Taxonomy" id="2605260"/>
    <lineage>
        <taxon>Bacteria</taxon>
        <taxon>Bacillati</taxon>
        <taxon>Chloroflexota</taxon>
        <taxon>Caldilineae</taxon>
        <taxon>Caldilineales</taxon>
        <taxon>Caldilineaceae</taxon>
    </lineage>
</organism>
<dbReference type="PANTHER" id="PTHR43708:SF5">
    <property type="entry name" value="CONSERVED EXPRESSED OXIDOREDUCTASE (EUROFUNG)-RELATED"/>
    <property type="match status" value="1"/>
</dbReference>
<dbReference type="InterPro" id="IPR036291">
    <property type="entry name" value="NAD(P)-bd_dom_sf"/>
</dbReference>
<sequence>MDKVRIGVLSHAHGHSNAYCRKMLEFDDVELVACWDDNEDRGREAAAGFGMEYRSDPEAVTDDPNIDAVVVTMETNRHAQFVEQAAEAGKAILCQKPLATTLEDCDRIIEAVRRTGVKFSVAFQMRQDPVNRKIKELVDANAVGEIAVVRRRHCIGVLNNEGFFTGPTRWHVDPVSNVGMFFDDAIHAADWFYWTFGPAKRVMAEIDNVVTRIAPDDNGIALFRFENGAIGTLFNGSTTVAGVNTTEIYGSEGTIIQDFGDAPSTSAPRPPGAAPLRMIRQGDAEWQEFHLPIPDSQGERIAGVPRPFIDYVRGLSDEHVSAEEGRKSVEMILGAYRSAREGRRIAL</sequence>
<dbReference type="GO" id="GO:0016491">
    <property type="term" value="F:oxidoreductase activity"/>
    <property type="evidence" value="ECO:0007669"/>
    <property type="project" value="UniProtKB-KW"/>
</dbReference>
<evidence type="ECO:0000256" key="2">
    <source>
        <dbReference type="ARBA" id="ARBA00023002"/>
    </source>
</evidence>
<protein>
    <submittedName>
        <fullName evidence="5">Gfo/Idh/MocA family oxidoreductase</fullName>
    </submittedName>
</protein>
<dbReference type="AlphaFoldDB" id="A0A6B0Z170"/>
<dbReference type="SUPFAM" id="SSF51735">
    <property type="entry name" value="NAD(P)-binding Rossmann-fold domains"/>
    <property type="match status" value="1"/>
</dbReference>
<dbReference type="Gene3D" id="3.30.360.10">
    <property type="entry name" value="Dihydrodipicolinate Reductase, domain 2"/>
    <property type="match status" value="1"/>
</dbReference>
<dbReference type="PANTHER" id="PTHR43708">
    <property type="entry name" value="CONSERVED EXPRESSED OXIDOREDUCTASE (EUROFUNG)"/>
    <property type="match status" value="1"/>
</dbReference>
<dbReference type="Pfam" id="PF01408">
    <property type="entry name" value="GFO_IDH_MocA"/>
    <property type="match status" value="1"/>
</dbReference>
<dbReference type="InterPro" id="IPR051317">
    <property type="entry name" value="Gfo/Idh/MocA_oxidoreduct"/>
</dbReference>
<evidence type="ECO:0000313" key="5">
    <source>
        <dbReference type="EMBL" id="MXY95632.1"/>
    </source>
</evidence>
<feature type="domain" description="GFO/IDH/MocA-like oxidoreductase" evidence="4">
    <location>
        <begin position="132"/>
        <end position="255"/>
    </location>
</feature>
<feature type="domain" description="Gfo/Idh/MocA-like oxidoreductase N-terminal" evidence="3">
    <location>
        <begin position="21"/>
        <end position="123"/>
    </location>
</feature>
<comment type="caution">
    <text evidence="5">The sequence shown here is derived from an EMBL/GenBank/DDBJ whole genome shotgun (WGS) entry which is preliminary data.</text>
</comment>
<dbReference type="EMBL" id="VXRG01000165">
    <property type="protein sequence ID" value="MXY95632.1"/>
    <property type="molecule type" value="Genomic_DNA"/>
</dbReference>
<evidence type="ECO:0000259" key="3">
    <source>
        <dbReference type="Pfam" id="PF01408"/>
    </source>
</evidence>
<keyword evidence="2" id="KW-0560">Oxidoreductase</keyword>
<dbReference type="SUPFAM" id="SSF55347">
    <property type="entry name" value="Glyceraldehyde-3-phosphate dehydrogenase-like, C-terminal domain"/>
    <property type="match status" value="1"/>
</dbReference>